<dbReference type="AlphaFoldDB" id="A0A6A1WW76"/>
<accession>A0A6A1WW76</accession>
<dbReference type="Proteomes" id="UP000516437">
    <property type="component" value="Chromosome 1"/>
</dbReference>
<evidence type="ECO:0000313" key="3">
    <source>
        <dbReference type="Proteomes" id="UP000516437"/>
    </source>
</evidence>
<evidence type="ECO:0000256" key="1">
    <source>
        <dbReference type="SAM" id="MobiDB-lite"/>
    </source>
</evidence>
<comment type="caution">
    <text evidence="2">The sequence shown here is derived from an EMBL/GenBank/DDBJ whole genome shotgun (WGS) entry which is preliminary data.</text>
</comment>
<feature type="region of interest" description="Disordered" evidence="1">
    <location>
        <begin position="78"/>
        <end position="99"/>
    </location>
</feature>
<gene>
    <name evidence="2" type="ORF">CJ030_MR1G013827</name>
</gene>
<proteinExistence type="predicted"/>
<evidence type="ECO:0000313" key="2">
    <source>
        <dbReference type="EMBL" id="KAB1227947.1"/>
    </source>
</evidence>
<reference evidence="2 3" key="1">
    <citation type="journal article" date="2019" name="Plant Biotechnol. J.">
        <title>The red bayberry genome and genetic basis of sex determination.</title>
        <authorList>
            <person name="Jia H.M."/>
            <person name="Jia H.J."/>
            <person name="Cai Q.L."/>
            <person name="Wang Y."/>
            <person name="Zhao H.B."/>
            <person name="Yang W.F."/>
            <person name="Wang G.Y."/>
            <person name="Li Y.H."/>
            <person name="Zhan D.L."/>
            <person name="Shen Y.T."/>
            <person name="Niu Q.F."/>
            <person name="Chang L."/>
            <person name="Qiu J."/>
            <person name="Zhao L."/>
            <person name="Xie H.B."/>
            <person name="Fu W.Y."/>
            <person name="Jin J."/>
            <person name="Li X.W."/>
            <person name="Jiao Y."/>
            <person name="Zhou C.C."/>
            <person name="Tu T."/>
            <person name="Chai C.Y."/>
            <person name="Gao J.L."/>
            <person name="Fan L.J."/>
            <person name="van de Weg E."/>
            <person name="Wang J.Y."/>
            <person name="Gao Z.S."/>
        </authorList>
    </citation>
    <scope>NUCLEOTIDE SEQUENCE [LARGE SCALE GENOMIC DNA]</scope>
    <source>
        <tissue evidence="2">Leaves</tissue>
    </source>
</reference>
<dbReference type="EMBL" id="RXIC02000019">
    <property type="protein sequence ID" value="KAB1227947.1"/>
    <property type="molecule type" value="Genomic_DNA"/>
</dbReference>
<name>A0A6A1WW76_9ROSI</name>
<organism evidence="2 3">
    <name type="scientific">Morella rubra</name>
    <name type="common">Chinese bayberry</name>
    <dbReference type="NCBI Taxonomy" id="262757"/>
    <lineage>
        <taxon>Eukaryota</taxon>
        <taxon>Viridiplantae</taxon>
        <taxon>Streptophyta</taxon>
        <taxon>Embryophyta</taxon>
        <taxon>Tracheophyta</taxon>
        <taxon>Spermatophyta</taxon>
        <taxon>Magnoliopsida</taxon>
        <taxon>eudicotyledons</taxon>
        <taxon>Gunneridae</taxon>
        <taxon>Pentapetalae</taxon>
        <taxon>rosids</taxon>
        <taxon>fabids</taxon>
        <taxon>Fagales</taxon>
        <taxon>Myricaceae</taxon>
        <taxon>Morella</taxon>
    </lineage>
</organism>
<dbReference type="OrthoDB" id="10469729at2759"/>
<protein>
    <submittedName>
        <fullName evidence="2">Uncharacterized protein</fullName>
    </submittedName>
</protein>
<sequence length="128" mass="14239">MQLRGPLVGPDRWWYHTLLKGTVRDTLASYGSVPESGPPLSFDQRVLEPTCPPFLFLGKRFPFIHSLLIQGSCSLLPSPSASGRSESPEANFRAGKEPKKVSAPAIFLKQEVRNLTLRKKRLNIIKAP</sequence>
<keyword evidence="3" id="KW-1185">Reference proteome</keyword>